<gene>
    <name evidence="2" type="ORF">ALOHA_HF4000005I08ctg1g10</name>
</gene>
<accession>B3T0H4</accession>
<dbReference type="EMBL" id="EU016566">
    <property type="protein sequence ID" value="ABZ06083.1"/>
    <property type="molecule type" value="Genomic_DNA"/>
</dbReference>
<protein>
    <submittedName>
        <fullName evidence="2">Uncharacterized protein</fullName>
    </submittedName>
</protein>
<sequence>MRGLEAIFTEHASLREKRQGASALPPSLNINFFCNIQGVIYPKAQMPDGAFNLRMSKKQLNRSKVPGSPIDKGSLGSP</sequence>
<evidence type="ECO:0000313" key="2">
    <source>
        <dbReference type="EMBL" id="ABZ06083.1"/>
    </source>
</evidence>
<reference evidence="2" key="1">
    <citation type="journal article" date="2008" name="ISME J.">
        <title>Genomic patterns of recombination, clonal divergence and environment in marine microbial populations.</title>
        <authorList>
            <person name="Konstantinidis K.T."/>
            <person name="Delong E.F."/>
        </authorList>
    </citation>
    <scope>NUCLEOTIDE SEQUENCE</scope>
</reference>
<feature type="region of interest" description="Disordered" evidence="1">
    <location>
        <begin position="59"/>
        <end position="78"/>
    </location>
</feature>
<name>B3T0H4_9ZZZZ</name>
<dbReference type="AlphaFoldDB" id="B3T0H4"/>
<evidence type="ECO:0000256" key="1">
    <source>
        <dbReference type="SAM" id="MobiDB-lite"/>
    </source>
</evidence>
<proteinExistence type="predicted"/>
<organism evidence="2">
    <name type="scientific">uncultured marine microorganism HF4000_005I08</name>
    <dbReference type="NCBI Taxonomy" id="455507"/>
    <lineage>
        <taxon>unclassified sequences</taxon>
        <taxon>environmental samples</taxon>
    </lineage>
</organism>